<comment type="pathway">
    <text evidence="3">Amino-acid biosynthesis; L-isoleucine biosynthesis; L-isoleucine from 2-oxobutanoate: step 4/4.</text>
</comment>
<evidence type="ECO:0000256" key="8">
    <source>
        <dbReference type="ARBA" id="ARBA00014472"/>
    </source>
</evidence>
<evidence type="ECO:0000256" key="13">
    <source>
        <dbReference type="ARBA" id="ARBA00049229"/>
    </source>
</evidence>
<dbReference type="InterPro" id="IPR001544">
    <property type="entry name" value="Aminotrans_IV"/>
</dbReference>
<evidence type="ECO:0000313" key="15">
    <source>
        <dbReference type="Proteomes" id="UP000778970"/>
    </source>
</evidence>
<dbReference type="NCBIfam" id="NF005209">
    <property type="entry name" value="PRK06680.1"/>
    <property type="match status" value="1"/>
</dbReference>
<keyword evidence="9" id="KW-0663">Pyridoxal phosphate</keyword>
<dbReference type="Gene3D" id="3.30.470.10">
    <property type="match status" value="1"/>
</dbReference>
<dbReference type="PANTHER" id="PTHR42743">
    <property type="entry name" value="AMINO-ACID AMINOTRANSFERASE"/>
    <property type="match status" value="1"/>
</dbReference>
<dbReference type="EC" id="2.6.1.42" evidence="7"/>
<evidence type="ECO:0000256" key="5">
    <source>
        <dbReference type="ARBA" id="ARBA00005072"/>
    </source>
</evidence>
<dbReference type="InterPro" id="IPR036038">
    <property type="entry name" value="Aminotransferase-like"/>
</dbReference>
<dbReference type="GO" id="GO:0008652">
    <property type="term" value="P:amino acid biosynthetic process"/>
    <property type="evidence" value="ECO:0007669"/>
    <property type="project" value="UniProtKB-ARBA"/>
</dbReference>
<dbReference type="GO" id="GO:0009082">
    <property type="term" value="P:branched-chain amino acid biosynthetic process"/>
    <property type="evidence" value="ECO:0007669"/>
    <property type="project" value="UniProtKB-KW"/>
</dbReference>
<keyword evidence="10" id="KW-0100">Branched-chain amino acid biosynthesis</keyword>
<dbReference type="GO" id="GO:0005829">
    <property type="term" value="C:cytosol"/>
    <property type="evidence" value="ECO:0007669"/>
    <property type="project" value="TreeGrafter"/>
</dbReference>
<evidence type="ECO:0000256" key="2">
    <source>
        <dbReference type="ARBA" id="ARBA00003109"/>
    </source>
</evidence>
<dbReference type="RefSeq" id="WP_051432111.1">
    <property type="nucleotide sequence ID" value="NZ_NRRE01000026.1"/>
</dbReference>
<comment type="pathway">
    <text evidence="4">Amino-acid biosynthesis; L-valine biosynthesis; L-valine from pyruvate: step 4/4.</text>
</comment>
<dbReference type="GO" id="GO:0004084">
    <property type="term" value="F:branched-chain-amino-acid transaminase activity"/>
    <property type="evidence" value="ECO:0007669"/>
    <property type="project" value="UniProtKB-EC"/>
</dbReference>
<evidence type="ECO:0000256" key="11">
    <source>
        <dbReference type="ARBA" id="ARBA00048212"/>
    </source>
</evidence>
<keyword evidence="14" id="KW-0808">Transferase</keyword>
<name>A0A934QJ69_9PROT</name>
<accession>A0A934QJ69</accession>
<evidence type="ECO:0000256" key="12">
    <source>
        <dbReference type="ARBA" id="ARBA00048798"/>
    </source>
</evidence>
<evidence type="ECO:0000313" key="14">
    <source>
        <dbReference type="EMBL" id="MBK1697863.1"/>
    </source>
</evidence>
<comment type="pathway">
    <text evidence="5">Amino-acid biosynthesis; L-leucine biosynthesis; L-leucine from 3-methyl-2-oxobutanoate: step 4/4.</text>
</comment>
<dbReference type="EMBL" id="NRRE01000026">
    <property type="protein sequence ID" value="MBK1697863.1"/>
    <property type="molecule type" value="Genomic_DNA"/>
</dbReference>
<evidence type="ECO:0000256" key="7">
    <source>
        <dbReference type="ARBA" id="ARBA00013053"/>
    </source>
</evidence>
<protein>
    <recommendedName>
        <fullName evidence="8">Probable branched-chain-amino-acid aminotransferase</fullName>
        <ecNumber evidence="7">2.6.1.42</ecNumber>
    </recommendedName>
</protein>
<keyword evidence="15" id="KW-1185">Reference proteome</keyword>
<dbReference type="CDD" id="cd01558">
    <property type="entry name" value="D-AAT_like"/>
    <property type="match status" value="1"/>
</dbReference>
<comment type="catalytic activity">
    <reaction evidence="13">
        <text>L-leucine + 2-oxoglutarate = 4-methyl-2-oxopentanoate + L-glutamate</text>
        <dbReference type="Rhea" id="RHEA:18321"/>
        <dbReference type="ChEBI" id="CHEBI:16810"/>
        <dbReference type="ChEBI" id="CHEBI:17865"/>
        <dbReference type="ChEBI" id="CHEBI:29985"/>
        <dbReference type="ChEBI" id="CHEBI:57427"/>
        <dbReference type="EC" id="2.6.1.42"/>
    </reaction>
</comment>
<organism evidence="14 15">
    <name type="scientific">Rhodovibrio salinarum</name>
    <dbReference type="NCBI Taxonomy" id="1087"/>
    <lineage>
        <taxon>Bacteria</taxon>
        <taxon>Pseudomonadati</taxon>
        <taxon>Pseudomonadota</taxon>
        <taxon>Alphaproteobacteria</taxon>
        <taxon>Rhodospirillales</taxon>
        <taxon>Rhodovibrionaceae</taxon>
        <taxon>Rhodovibrio</taxon>
    </lineage>
</organism>
<comment type="caution">
    <text evidence="14">The sequence shown here is derived from an EMBL/GenBank/DDBJ whole genome shotgun (WGS) entry which is preliminary data.</text>
</comment>
<comment type="cofactor">
    <cofactor evidence="1">
        <name>pyridoxal 5'-phosphate</name>
        <dbReference type="ChEBI" id="CHEBI:597326"/>
    </cofactor>
</comment>
<dbReference type="PANTHER" id="PTHR42743:SF11">
    <property type="entry name" value="AMINODEOXYCHORISMATE LYASE"/>
    <property type="match status" value="1"/>
</dbReference>
<comment type="catalytic activity">
    <reaction evidence="12">
        <text>L-isoleucine + 2-oxoglutarate = (S)-3-methyl-2-oxopentanoate + L-glutamate</text>
        <dbReference type="Rhea" id="RHEA:24801"/>
        <dbReference type="ChEBI" id="CHEBI:16810"/>
        <dbReference type="ChEBI" id="CHEBI:29985"/>
        <dbReference type="ChEBI" id="CHEBI:35146"/>
        <dbReference type="ChEBI" id="CHEBI:58045"/>
        <dbReference type="EC" id="2.6.1.42"/>
    </reaction>
</comment>
<reference evidence="14" key="1">
    <citation type="submission" date="2017-08" db="EMBL/GenBank/DDBJ databases">
        <authorList>
            <person name="Imhoff J.F."/>
            <person name="Rahn T."/>
            <person name="Kuenzel S."/>
            <person name="Neulinger S.C."/>
        </authorList>
    </citation>
    <scope>NUCLEOTIDE SEQUENCE</scope>
    <source>
        <strain evidence="14">DSM 9154</strain>
    </source>
</reference>
<proteinExistence type="inferred from homology"/>
<comment type="catalytic activity">
    <reaction evidence="11">
        <text>L-valine + 2-oxoglutarate = 3-methyl-2-oxobutanoate + L-glutamate</text>
        <dbReference type="Rhea" id="RHEA:24813"/>
        <dbReference type="ChEBI" id="CHEBI:11851"/>
        <dbReference type="ChEBI" id="CHEBI:16810"/>
        <dbReference type="ChEBI" id="CHEBI:29985"/>
        <dbReference type="ChEBI" id="CHEBI:57762"/>
        <dbReference type="EC" id="2.6.1.42"/>
    </reaction>
</comment>
<dbReference type="Pfam" id="PF01063">
    <property type="entry name" value="Aminotran_4"/>
    <property type="match status" value="1"/>
</dbReference>
<dbReference type="InterPro" id="IPR050571">
    <property type="entry name" value="Class-IV_PLP-Dep_Aminotrnsfr"/>
</dbReference>
<evidence type="ECO:0000256" key="3">
    <source>
        <dbReference type="ARBA" id="ARBA00004824"/>
    </source>
</evidence>
<evidence type="ECO:0000256" key="1">
    <source>
        <dbReference type="ARBA" id="ARBA00001933"/>
    </source>
</evidence>
<keyword evidence="10" id="KW-0028">Amino-acid biosynthesis</keyword>
<dbReference type="Proteomes" id="UP000778970">
    <property type="component" value="Unassembled WGS sequence"/>
</dbReference>
<comment type="similarity">
    <text evidence="6">Belongs to the class-IV pyridoxal-phosphate-dependent aminotransferase family.</text>
</comment>
<reference evidence="14" key="2">
    <citation type="journal article" date="2020" name="Microorganisms">
        <title>Osmotic Adaptation and Compatible Solute Biosynthesis of Phototrophic Bacteria as Revealed from Genome Analyses.</title>
        <authorList>
            <person name="Imhoff J.F."/>
            <person name="Rahn T."/>
            <person name="Kunzel S."/>
            <person name="Keller A."/>
            <person name="Neulinger S.C."/>
        </authorList>
    </citation>
    <scope>NUCLEOTIDE SEQUENCE</scope>
    <source>
        <strain evidence="14">DSM 9154</strain>
    </source>
</reference>
<dbReference type="FunFam" id="3.20.10.10:FF:000002">
    <property type="entry name" value="D-alanine aminotransferase"/>
    <property type="match status" value="1"/>
</dbReference>
<keyword evidence="14" id="KW-0032">Aminotransferase</keyword>
<dbReference type="Gene3D" id="3.20.10.10">
    <property type="entry name" value="D-amino Acid Aminotransferase, subunit A, domain 2"/>
    <property type="match status" value="1"/>
</dbReference>
<dbReference type="InterPro" id="IPR043131">
    <property type="entry name" value="BCAT-like_N"/>
</dbReference>
<dbReference type="AlphaFoldDB" id="A0A934QJ69"/>
<evidence type="ECO:0000256" key="6">
    <source>
        <dbReference type="ARBA" id="ARBA00009320"/>
    </source>
</evidence>
<evidence type="ECO:0000256" key="4">
    <source>
        <dbReference type="ARBA" id="ARBA00004931"/>
    </source>
</evidence>
<dbReference type="SUPFAM" id="SSF56752">
    <property type="entry name" value="D-aminoacid aminotransferase-like PLP-dependent enzymes"/>
    <property type="match status" value="1"/>
</dbReference>
<sequence length="299" mass="33256">MPRYAYANGRFVPHNQASVHIEDRGYQFADGVYEVVPVHQGHVVDEEPHLDRLERSLAELRIDMPMTRHALKLVSHELIRRNVLTNGFIYMQVTRGVAPRDHKFPKSKPRPALTMTTRQLPAKSEAQLEQGFAVITAPDQRWKRCDIKSIALLPNILAKQQAAEAGCDEAWLIDADGNVTEGAATNAWIVTPDKKVVTRQADHAILPGITRLSLTKLMAREGYELEIRPFSKEEAMNATEAFLTSSTNHVMPITKIDGQPVGNGHPGILTLKLREAYVEQVVNEGRGAAPGDIYNSMAV</sequence>
<gene>
    <name evidence="14" type="ORF">CKO21_11485</name>
</gene>
<evidence type="ECO:0000256" key="10">
    <source>
        <dbReference type="ARBA" id="ARBA00023304"/>
    </source>
</evidence>
<dbReference type="InterPro" id="IPR043132">
    <property type="entry name" value="BCAT-like_C"/>
</dbReference>
<comment type="function">
    <text evidence="2">Acts on leucine, isoleucine and valine.</text>
</comment>
<evidence type="ECO:0000256" key="9">
    <source>
        <dbReference type="ARBA" id="ARBA00022898"/>
    </source>
</evidence>